<protein>
    <recommendedName>
        <fullName evidence="1">SLH domain-containing protein</fullName>
    </recommendedName>
</protein>
<name>A0A385TUH4_PAELA</name>
<dbReference type="InterPro" id="IPR025883">
    <property type="entry name" value="Cadherin-like_domain"/>
</dbReference>
<accession>A0A385TUH4</accession>
<dbReference type="Pfam" id="PF00395">
    <property type="entry name" value="SLH"/>
    <property type="match status" value="3"/>
</dbReference>
<keyword evidence="3" id="KW-1185">Reference proteome</keyword>
<proteinExistence type="predicted"/>
<gene>
    <name evidence="2" type="ORF">D5F53_23805</name>
</gene>
<feature type="domain" description="SLH" evidence="1">
    <location>
        <begin position="1658"/>
        <end position="1718"/>
    </location>
</feature>
<dbReference type="EMBL" id="CP032412">
    <property type="protein sequence ID" value="AYB46132.1"/>
    <property type="molecule type" value="Genomic_DNA"/>
</dbReference>
<feature type="domain" description="SLH" evidence="1">
    <location>
        <begin position="1719"/>
        <end position="1782"/>
    </location>
</feature>
<sequence>MNPFVNRIRRALSMIMVVLLVVGSQELAPWMPKAEAAATWDEGDMSPFNVDHISFGNGVWLATGMDRYYISTDGSTWDEKLYSGADNCSARATVYSGGKWYVACYNGAILSSDNLDSWMERTVVPEGLYNITSNGTTLVAVGGNENTGDGVLLTSTDGGVTWRNSLPNNDIWYLIDIIYVNGQFMTVGADKNYSPVILVSSDGMNWNPLHPQGPVQPLNGIAYGDGHYVAVGFGGEIYTSADGVSWNNSLTPPNEVSGNDFFSVAYSNGKFYAVGTEESIISFSFEQGQWNKELETHVNYSVQLTSIEAANGRVVAVGEDGIFKTANLIPPLSSESRLSGLQISPVGIPFNPDQETYMMPVPHGTTEVSVTPTTMDSAATLTVNGASRVSGAETKIQLDADGSTDINIIVTAQNGITTTYDVNVVEQAPSNNAFLRNIQPTMGSLSPAFSQNQFDYEVAVPYPVVEIGITPELADSHASYTLHLDGKAITDAEAQHISLLPGVTGVLEIEVTAQNGVDQQSYQVNVKRASPAKDATLSSLSLNGAMVQGFQSNKLVYSESVPYTTEMIDVSWIMHDPNAAYKVLVGGQEQVGATEISDLSLTPGTPTEITIEVTAEDPAVKETYKLTVTRAEPAKNAALNSLTIDGALVNGFQSDGLTYAEHLPFTNDSVDVDWVASDPNATYKVRVDGQEIANTPKPYTLPLLPGADKVIEIVVTAQDTRIERTYTLTVTRGGPATDATLSGLTINGIAVKDFQSGKTDYTEDIPYTMDAVHVDWTVNDVHATYKIKVDGQEQANVTRLANLPLTPGTPKVIEIEVTAQDTNVKMTYQLQITRANPATDATLSSINIDGNLLDGFQRDQYSYTKTVPYTTTAVDVDFALGDPSTATFEIKLDGVDVGQNQLNGIALIPGTDRMVEIKGIAQDQSEKIYRLTLKRELPATDATLDSLSIDGHLVENFRSDRFAYTVVVPYTQELIDVSWVLRDPNRATFRVMVDGQEASGNELFDVILTSGVTKKIEIEVKAQDPNVIQTYTLNVTRDLPSNNALLGSLAVSSGASLEPSSFVPTIAEYKVQALEDTDSFAITPVLADTTASIRITEGTKNTSWNSGEAYAIALDKGETKEVEIVVLAQDSITSQTYTLQVSRAPSTNALLRDIHMTAGTLNPGFDPAVQEYALLVPYMENEVGITPVLADSKASFQANVDGQAVNETELSNLVLIPGVTRVIEIQVTAQKQAVTALYKLTVTRAEPATDAALSSLNVDGALVAGFQSDALEYTVHMPTAKSAINVNWTLRDAVNATSTVKIDGKPVNDSTLEDVALVPGVAKVIEIEVKAQDGSTQVYRLTVIRAKGVVNPPSEPSSPAPGPTPLLPVPVNEKAEIDVDGGFKTPVAAKMIIDRTKESGKITEKLTLNLEKIKAAIHALPSAKNTIRLVIPDKKDEVTRLDVNIPAAVLKELSEAKKRLEIYTDHARIQLSLETMKGLLDSYFRIVPVRDVQKHAEVLNGALQEEFIQQFSLISKPSVVARPMVIETNLSNREVTVVLPLKDVTLPQSLEEHEAYAKSLAVFIEHSDGERELIAGSLVDYDNYGLMGIQFTVKKFSTFAILSWPGQDMNKLLNEASVGNHEAYIQGFADGTFRPEQGVTREQLAAMLARLLGGETAKISGFTDVGATHWAAEAIAFVQEQGLMIGDPSGQFAPDQEVTRAELAIIAARYKELNVVNQDKREFTDVALEHWAMGAITASKQAGLLQGYTDGSFRPDRSVTRAEAVTILNKMFGRYPIAGLQLSSWKDVPTAHWAFGDIEEASRSHQFKVTDEGMEQIMD</sequence>
<dbReference type="InterPro" id="IPR001119">
    <property type="entry name" value="SLH_dom"/>
</dbReference>
<dbReference type="SUPFAM" id="SSF50939">
    <property type="entry name" value="Sialidases"/>
    <property type="match status" value="2"/>
</dbReference>
<feature type="domain" description="SLH" evidence="1">
    <location>
        <begin position="1592"/>
        <end position="1657"/>
    </location>
</feature>
<dbReference type="InterPro" id="IPR036278">
    <property type="entry name" value="Sialidase_sf"/>
</dbReference>
<dbReference type="Proteomes" id="UP000266552">
    <property type="component" value="Chromosome"/>
</dbReference>
<dbReference type="PANTHER" id="PTHR43308">
    <property type="entry name" value="OUTER MEMBRANE PROTEIN ALPHA-RELATED"/>
    <property type="match status" value="1"/>
</dbReference>
<evidence type="ECO:0000313" key="2">
    <source>
        <dbReference type="EMBL" id="AYB46132.1"/>
    </source>
</evidence>
<organism evidence="2 3">
    <name type="scientific">Paenibacillus lautus</name>
    <name type="common">Bacillus lautus</name>
    <dbReference type="NCBI Taxonomy" id="1401"/>
    <lineage>
        <taxon>Bacteria</taxon>
        <taxon>Bacillati</taxon>
        <taxon>Bacillota</taxon>
        <taxon>Bacilli</taxon>
        <taxon>Bacillales</taxon>
        <taxon>Paenibacillaceae</taxon>
        <taxon>Paenibacillus</taxon>
    </lineage>
</organism>
<dbReference type="CDD" id="cd15482">
    <property type="entry name" value="Sialidase_non-viral"/>
    <property type="match status" value="1"/>
</dbReference>
<dbReference type="InterPro" id="IPR051465">
    <property type="entry name" value="Cell_Envelope_Struct_Comp"/>
</dbReference>
<evidence type="ECO:0000259" key="1">
    <source>
        <dbReference type="PROSITE" id="PS51272"/>
    </source>
</evidence>
<evidence type="ECO:0000313" key="3">
    <source>
        <dbReference type="Proteomes" id="UP000266552"/>
    </source>
</evidence>
<reference evidence="2 3" key="1">
    <citation type="submission" date="2018-09" db="EMBL/GenBank/DDBJ databases">
        <title>Genome Sequence of Paenibacillus lautus Strain E7593-69, Azo Dye-Degrading Bacteria, Isolated from Commercial Tattoo Inks.</title>
        <authorList>
            <person name="Nho S.W."/>
            <person name="Kim S.-J."/>
            <person name="Kweon O."/>
            <person name="Cerniglia C.E."/>
        </authorList>
    </citation>
    <scope>NUCLEOTIDE SEQUENCE [LARGE SCALE GENOMIC DNA]</scope>
    <source>
        <strain evidence="2 3">E7593-69</strain>
    </source>
</reference>
<dbReference type="PROSITE" id="PS51272">
    <property type="entry name" value="SLH"/>
    <property type="match status" value="3"/>
</dbReference>
<dbReference type="KEGG" id="plw:D5F53_23805"/>
<dbReference type="Pfam" id="PF12733">
    <property type="entry name" value="Cadherin-like"/>
    <property type="match status" value="10"/>
</dbReference>